<dbReference type="InterPro" id="IPR001647">
    <property type="entry name" value="HTH_TetR"/>
</dbReference>
<evidence type="ECO:0000256" key="2">
    <source>
        <dbReference type="ARBA" id="ARBA00023125"/>
    </source>
</evidence>
<dbReference type="SUPFAM" id="SSF46689">
    <property type="entry name" value="Homeodomain-like"/>
    <property type="match status" value="1"/>
</dbReference>
<evidence type="ECO:0000259" key="6">
    <source>
        <dbReference type="PROSITE" id="PS50977"/>
    </source>
</evidence>
<feature type="region of interest" description="Disordered" evidence="5">
    <location>
        <begin position="1"/>
        <end position="20"/>
    </location>
</feature>
<reference evidence="7" key="1">
    <citation type="submission" date="2010-10" db="EMBL/GenBank/DDBJ databases">
        <authorList>
            <consortium name="US DOE Joint Genome Institute (JGI-PGF)"/>
            <person name="Lucas S."/>
            <person name="Copeland A."/>
            <person name="Lapidus A."/>
            <person name="Bruce D."/>
            <person name="Goodwin L."/>
            <person name="Pitluck S."/>
            <person name="Kyrpides N."/>
            <person name="Mavromatis K."/>
            <person name="Detter J.C."/>
            <person name="Han C."/>
            <person name="Land M."/>
            <person name="Hauser L."/>
            <person name="Markowitz V."/>
            <person name="Cheng J.-F."/>
            <person name="Hugenholtz P."/>
            <person name="Woyke T."/>
            <person name="Wu D."/>
            <person name="Pukall R."/>
            <person name="Wahrenburg C."/>
            <person name="Brambilla E."/>
            <person name="Klenk H.-P."/>
            <person name="Eisen J.A."/>
        </authorList>
    </citation>
    <scope>NUCLEOTIDE SEQUENCE [LARGE SCALE GENOMIC DNA]</scope>
    <source>
        <strain evidence="7">DSM 13965</strain>
    </source>
</reference>
<feature type="DNA-binding region" description="H-T-H motif" evidence="4">
    <location>
        <begin position="42"/>
        <end position="61"/>
    </location>
</feature>
<dbReference type="SUPFAM" id="SSF48498">
    <property type="entry name" value="Tetracyclin repressor-like, C-terminal domain"/>
    <property type="match status" value="1"/>
</dbReference>
<dbReference type="Pfam" id="PF00440">
    <property type="entry name" value="TetR_N"/>
    <property type="match status" value="1"/>
</dbReference>
<keyword evidence="1" id="KW-0805">Transcription regulation</keyword>
<dbReference type="InterPro" id="IPR009057">
    <property type="entry name" value="Homeodomain-like_sf"/>
</dbReference>
<evidence type="ECO:0000256" key="1">
    <source>
        <dbReference type="ARBA" id="ARBA00023015"/>
    </source>
</evidence>
<dbReference type="HOGENOM" id="CLU_084486_0_0_9"/>
<dbReference type="Gene3D" id="1.10.10.60">
    <property type="entry name" value="Homeodomain-like"/>
    <property type="match status" value="1"/>
</dbReference>
<feature type="compositionally biased region" description="Basic and acidic residues" evidence="5">
    <location>
        <begin position="238"/>
        <end position="247"/>
    </location>
</feature>
<dbReference type="InterPro" id="IPR036271">
    <property type="entry name" value="Tet_transcr_reg_TetR-rel_C_sf"/>
</dbReference>
<reference evidence="7" key="2">
    <citation type="submission" date="2012-10" db="EMBL/GenBank/DDBJ databases">
        <title>Improved high-quality draft of Thermaerobacter subterraneus C21, DSM 13965.</title>
        <authorList>
            <consortium name="DOE Joint Genome Institute"/>
            <person name="Eisen J."/>
            <person name="Huntemann M."/>
            <person name="Wei C.-L."/>
            <person name="Han J."/>
            <person name="Detter J.C."/>
            <person name="Han C."/>
            <person name="Tapia R."/>
            <person name="Chen A."/>
            <person name="Kyrpides N."/>
            <person name="Mavromatis K."/>
            <person name="Markowitz V."/>
            <person name="Szeto E."/>
            <person name="Ivanova N."/>
            <person name="Mikhailova N."/>
            <person name="Ovchinnikova G."/>
            <person name="Pagani I."/>
            <person name="Pati A."/>
            <person name="Goodwin L."/>
            <person name="Nordberg H.P."/>
            <person name="Cantor M.N."/>
            <person name="Hua S.X."/>
            <person name="Woyke T."/>
            <person name="Eisen J."/>
            <person name="Klenk H.-P."/>
        </authorList>
    </citation>
    <scope>NUCLEOTIDE SEQUENCE [LARGE SCALE GENOMIC DNA]</scope>
    <source>
        <strain evidence="7">DSM 13965</strain>
    </source>
</reference>
<dbReference type="InterPro" id="IPR011075">
    <property type="entry name" value="TetR_C"/>
</dbReference>
<dbReference type="eggNOG" id="COG1309">
    <property type="taxonomic scope" value="Bacteria"/>
</dbReference>
<protein>
    <submittedName>
        <fullName evidence="7">Transcriptional regulator</fullName>
    </submittedName>
</protein>
<keyword evidence="8" id="KW-1185">Reference proteome</keyword>
<dbReference type="PRINTS" id="PR00455">
    <property type="entry name" value="HTHTETR"/>
</dbReference>
<dbReference type="AlphaFoldDB" id="K6Q2C1"/>
<evidence type="ECO:0000256" key="3">
    <source>
        <dbReference type="ARBA" id="ARBA00023163"/>
    </source>
</evidence>
<dbReference type="EMBL" id="AENY02000002">
    <property type="protein sequence ID" value="EKP95144.1"/>
    <property type="molecule type" value="Genomic_DNA"/>
</dbReference>
<dbReference type="RefSeq" id="WP_006903153.1">
    <property type="nucleotide sequence ID" value="NZ_JH976535.1"/>
</dbReference>
<dbReference type="Gene3D" id="1.10.357.10">
    <property type="entry name" value="Tetracycline Repressor, domain 2"/>
    <property type="match status" value="1"/>
</dbReference>
<dbReference type="Proteomes" id="UP000005710">
    <property type="component" value="Unassembled WGS sequence"/>
</dbReference>
<evidence type="ECO:0000256" key="5">
    <source>
        <dbReference type="SAM" id="MobiDB-lite"/>
    </source>
</evidence>
<dbReference type="STRING" id="867903.ThesuDRAFT_00874"/>
<dbReference type="PANTHER" id="PTHR30055">
    <property type="entry name" value="HTH-TYPE TRANSCRIPTIONAL REGULATOR RUTR"/>
    <property type="match status" value="1"/>
</dbReference>
<keyword evidence="3" id="KW-0804">Transcription</keyword>
<gene>
    <name evidence="7" type="ORF">ThesuDRAFT_00874</name>
</gene>
<dbReference type="PANTHER" id="PTHR30055:SF234">
    <property type="entry name" value="HTH-TYPE TRANSCRIPTIONAL REGULATOR BETI"/>
    <property type="match status" value="1"/>
</dbReference>
<dbReference type="InterPro" id="IPR050109">
    <property type="entry name" value="HTH-type_TetR-like_transc_reg"/>
</dbReference>
<keyword evidence="2 4" id="KW-0238">DNA-binding</keyword>
<name>K6Q2C1_9FIRM</name>
<dbReference type="GO" id="GO:0003700">
    <property type="term" value="F:DNA-binding transcription factor activity"/>
    <property type="evidence" value="ECO:0007669"/>
    <property type="project" value="TreeGrafter"/>
</dbReference>
<proteinExistence type="predicted"/>
<dbReference type="Pfam" id="PF16925">
    <property type="entry name" value="TetR_C_13"/>
    <property type="match status" value="1"/>
</dbReference>
<dbReference type="GO" id="GO:0000976">
    <property type="term" value="F:transcription cis-regulatory region binding"/>
    <property type="evidence" value="ECO:0007669"/>
    <property type="project" value="TreeGrafter"/>
</dbReference>
<evidence type="ECO:0000256" key="4">
    <source>
        <dbReference type="PROSITE-ProRule" id="PRU00335"/>
    </source>
</evidence>
<comment type="caution">
    <text evidence="7">The sequence shown here is derived from an EMBL/GenBank/DDBJ whole genome shotgun (WGS) entry which is preliminary data.</text>
</comment>
<feature type="compositionally biased region" description="Low complexity" evidence="5">
    <location>
        <begin position="210"/>
        <end position="229"/>
    </location>
</feature>
<evidence type="ECO:0000313" key="7">
    <source>
        <dbReference type="EMBL" id="EKP95144.1"/>
    </source>
</evidence>
<organism evidence="7 8">
    <name type="scientific">Thermaerobacter subterraneus DSM 13965</name>
    <dbReference type="NCBI Taxonomy" id="867903"/>
    <lineage>
        <taxon>Bacteria</taxon>
        <taxon>Bacillati</taxon>
        <taxon>Bacillota</taxon>
        <taxon>Clostridia</taxon>
        <taxon>Eubacteriales</taxon>
        <taxon>Clostridiales Family XVII. Incertae Sedis</taxon>
        <taxon>Thermaerobacter</taxon>
    </lineage>
</organism>
<evidence type="ECO:0000313" key="8">
    <source>
        <dbReference type="Proteomes" id="UP000005710"/>
    </source>
</evidence>
<dbReference type="PROSITE" id="PS50977">
    <property type="entry name" value="HTH_TETR_2"/>
    <property type="match status" value="1"/>
</dbReference>
<accession>K6Q2C1</accession>
<feature type="region of interest" description="Disordered" evidence="5">
    <location>
        <begin position="210"/>
        <end position="247"/>
    </location>
</feature>
<feature type="domain" description="HTH tetR-type" evidence="6">
    <location>
        <begin position="19"/>
        <end position="79"/>
    </location>
</feature>
<sequence>MRPSRTGGESKISPRRARTKRPEQILLTAKSVFARSNYRSSTTAEIAAEAGVSEPLIYRYYPSKKHLFLAVLENVNRRILGRWNAIRRSETSSLACLRRIGQDYLDLVDRNSEDLKVFFKAVSEDSDPEIRQFLAESYRQYARYLEDVARQGQERGEIRRDVPARAIAWQMMSLGAAFNLFAVLELSEWTRADREAQLLAFIERIRAAGAPAGSSARSTGERATGAVAGSHGGGDGRPAARPDRQGG</sequence>